<comment type="caution">
    <text evidence="2">The sequence shown here is derived from an EMBL/GenBank/DDBJ whole genome shotgun (WGS) entry which is preliminary data.</text>
</comment>
<evidence type="ECO:0008006" key="4">
    <source>
        <dbReference type="Google" id="ProtNLM"/>
    </source>
</evidence>
<dbReference type="EMBL" id="CAUYUJ010003810">
    <property type="protein sequence ID" value="CAK0806944.1"/>
    <property type="molecule type" value="Genomic_DNA"/>
</dbReference>
<keyword evidence="3" id="KW-1185">Reference proteome</keyword>
<feature type="region of interest" description="Disordered" evidence="1">
    <location>
        <begin position="300"/>
        <end position="398"/>
    </location>
</feature>
<sequence length="398" mass="42099">MAKGDASGQRWTCTKCGCKRNLGHWWRCKHCRSPYSTSGAPEESDDAGAGWNEGWWGWESYGTSNTADSSVPMGLPACPGPQCHAPGTFAPSTIQPDAKLEDIQATIDTLTKVGDRVGAASYSKILEQRKANPASVGKQLHLQQRVYTAFQSARTLEGKLEKAVAHFQRLETQLAEQKDWVSKVNDELVAAETEHPVGPCTACQTCGPPNPTPPAPGANVATIPIDGILEGKSDLLISMGSFGQLDVGIYELDQPTRDEAMQRMDKLHADIKAAIGVLLGDAPENIKAAKEEHQALLGRLQKKKRKVDGADADADPAATAVPPAPAVPEGAAPPSEPVQPVPGAPASGSSSGGPAPSSAEESTRRAARVAAATIWKQGEPAPRRRNRSLRGGLLHAEL</sequence>
<evidence type="ECO:0000313" key="3">
    <source>
        <dbReference type="Proteomes" id="UP001189429"/>
    </source>
</evidence>
<reference evidence="2" key="1">
    <citation type="submission" date="2023-10" db="EMBL/GenBank/DDBJ databases">
        <authorList>
            <person name="Chen Y."/>
            <person name="Shah S."/>
            <person name="Dougan E. K."/>
            <person name="Thang M."/>
            <person name="Chan C."/>
        </authorList>
    </citation>
    <scope>NUCLEOTIDE SEQUENCE [LARGE SCALE GENOMIC DNA]</scope>
</reference>
<proteinExistence type="predicted"/>
<gene>
    <name evidence="2" type="ORF">PCOR1329_LOCUS12990</name>
</gene>
<accession>A0ABN9QPI3</accession>
<evidence type="ECO:0000313" key="2">
    <source>
        <dbReference type="EMBL" id="CAK0806944.1"/>
    </source>
</evidence>
<name>A0ABN9QPI3_9DINO</name>
<organism evidence="2 3">
    <name type="scientific">Prorocentrum cordatum</name>
    <dbReference type="NCBI Taxonomy" id="2364126"/>
    <lineage>
        <taxon>Eukaryota</taxon>
        <taxon>Sar</taxon>
        <taxon>Alveolata</taxon>
        <taxon>Dinophyceae</taxon>
        <taxon>Prorocentrales</taxon>
        <taxon>Prorocentraceae</taxon>
        <taxon>Prorocentrum</taxon>
    </lineage>
</organism>
<feature type="compositionally biased region" description="Low complexity" evidence="1">
    <location>
        <begin position="389"/>
        <end position="398"/>
    </location>
</feature>
<dbReference type="Proteomes" id="UP001189429">
    <property type="component" value="Unassembled WGS sequence"/>
</dbReference>
<feature type="compositionally biased region" description="Low complexity" evidence="1">
    <location>
        <begin position="315"/>
        <end position="333"/>
    </location>
</feature>
<evidence type="ECO:0000256" key="1">
    <source>
        <dbReference type="SAM" id="MobiDB-lite"/>
    </source>
</evidence>
<feature type="compositionally biased region" description="Low complexity" evidence="1">
    <location>
        <begin position="344"/>
        <end position="360"/>
    </location>
</feature>
<protein>
    <recommendedName>
        <fullName evidence="4">RanBP2-type domain-containing protein</fullName>
    </recommendedName>
</protein>
<feature type="compositionally biased region" description="Pro residues" evidence="1">
    <location>
        <begin position="334"/>
        <end position="343"/>
    </location>
</feature>